<dbReference type="GO" id="GO:0022904">
    <property type="term" value="P:respiratory electron transport chain"/>
    <property type="evidence" value="ECO:0007669"/>
    <property type="project" value="InterPro"/>
</dbReference>
<dbReference type="Gene3D" id="1.20.950.20">
    <property type="entry name" value="Transmembrane di-heme cytochromes, Chain C"/>
    <property type="match status" value="1"/>
</dbReference>
<keyword evidence="15" id="KW-1185">Reference proteome</keyword>
<keyword evidence="8" id="KW-0249">Electron transport</keyword>
<keyword evidence="9 12" id="KW-1133">Transmembrane helix</keyword>
<dbReference type="InterPro" id="IPR016174">
    <property type="entry name" value="Di-haem_cyt_TM"/>
</dbReference>
<dbReference type="PRINTS" id="PR00161">
    <property type="entry name" value="NIHGNASECYTB"/>
</dbReference>
<keyword evidence="4" id="KW-1003">Cell membrane</keyword>
<comment type="similarity">
    <text evidence="2">Belongs to the HupC/HyaC/HydC family.</text>
</comment>
<gene>
    <name evidence="14" type="ORF">B1C78_05355</name>
</gene>
<keyword evidence="5" id="KW-0349">Heme</keyword>
<evidence type="ECO:0000313" key="15">
    <source>
        <dbReference type="Proteomes" id="UP000189462"/>
    </source>
</evidence>
<dbReference type="InterPro" id="IPR011577">
    <property type="entry name" value="Cyt_b561_bac/Ni-Hgenase"/>
</dbReference>
<keyword evidence="10" id="KW-0408">Iron</keyword>
<evidence type="ECO:0000256" key="7">
    <source>
        <dbReference type="ARBA" id="ARBA00022723"/>
    </source>
</evidence>
<keyword evidence="11 12" id="KW-0472">Membrane</keyword>
<dbReference type="GO" id="GO:0005506">
    <property type="term" value="F:iron ion binding"/>
    <property type="evidence" value="ECO:0007669"/>
    <property type="project" value="InterPro"/>
</dbReference>
<feature type="transmembrane region" description="Helical" evidence="12">
    <location>
        <begin position="51"/>
        <end position="68"/>
    </location>
</feature>
<feature type="transmembrane region" description="Helical" evidence="12">
    <location>
        <begin position="20"/>
        <end position="39"/>
    </location>
</feature>
<comment type="subcellular location">
    <subcellularLocation>
        <location evidence="1">Cell membrane</location>
        <topology evidence="1">Multi-pass membrane protein</topology>
    </subcellularLocation>
</comment>
<proteinExistence type="inferred from homology"/>
<protein>
    <submittedName>
        <fullName evidence="14">Cytochrome B</fullName>
    </submittedName>
</protein>
<evidence type="ECO:0000256" key="11">
    <source>
        <dbReference type="ARBA" id="ARBA00023136"/>
    </source>
</evidence>
<evidence type="ECO:0000256" key="6">
    <source>
        <dbReference type="ARBA" id="ARBA00022692"/>
    </source>
</evidence>
<dbReference type="PANTHER" id="PTHR30485:SF1">
    <property type="entry name" value="CYTOCHROME YDHU-RELATED"/>
    <property type="match status" value="1"/>
</dbReference>
<dbReference type="GO" id="GO:0020037">
    <property type="term" value="F:heme binding"/>
    <property type="evidence" value="ECO:0007669"/>
    <property type="project" value="TreeGrafter"/>
</dbReference>
<keyword evidence="3" id="KW-0813">Transport</keyword>
<dbReference type="PANTHER" id="PTHR30485">
    <property type="entry name" value="NI/FE-HYDROGENASE 1 B-TYPE CYTOCHROME SUBUNIT"/>
    <property type="match status" value="1"/>
</dbReference>
<dbReference type="GO" id="GO:0005886">
    <property type="term" value="C:plasma membrane"/>
    <property type="evidence" value="ECO:0007669"/>
    <property type="project" value="UniProtKB-SubCell"/>
</dbReference>
<evidence type="ECO:0000256" key="1">
    <source>
        <dbReference type="ARBA" id="ARBA00004651"/>
    </source>
</evidence>
<evidence type="ECO:0000313" key="14">
    <source>
        <dbReference type="EMBL" id="OOG26174.1"/>
    </source>
</evidence>
<sequence>MPRRIYLFTRFERFWHWTQAALILVLLFTGFAIHGSHGLVDFRTAVEVHEIAAYLLIALWVFAIFWHFTTGAWRQYIPTAQNLDRMIRYYVYGIFVGEEHPFRITVERKHNPLQRLAYLGVKLLINPLIWVSGLIYLFWGRLQGYLPDVIGLQQVSLAHTLGAFLMLAFVIIHVYLATTGRTPFEKIRVMITGWETHQDEDVKIEEQR</sequence>
<dbReference type="EMBL" id="MVBK01000030">
    <property type="protein sequence ID" value="OOG26174.1"/>
    <property type="molecule type" value="Genomic_DNA"/>
</dbReference>
<dbReference type="STRING" id="108003.B1C78_05355"/>
<keyword evidence="6 12" id="KW-0812">Transmembrane</keyword>
<feature type="transmembrane region" description="Helical" evidence="12">
    <location>
        <begin position="116"/>
        <end position="139"/>
    </location>
</feature>
<evidence type="ECO:0000256" key="9">
    <source>
        <dbReference type="ARBA" id="ARBA00022989"/>
    </source>
</evidence>
<dbReference type="SUPFAM" id="SSF81342">
    <property type="entry name" value="Transmembrane di-heme cytochromes"/>
    <property type="match status" value="1"/>
</dbReference>
<keyword evidence="7" id="KW-0479">Metal-binding</keyword>
<dbReference type="GO" id="GO:0009055">
    <property type="term" value="F:electron transfer activity"/>
    <property type="evidence" value="ECO:0007669"/>
    <property type="project" value="InterPro"/>
</dbReference>
<evidence type="ECO:0000256" key="8">
    <source>
        <dbReference type="ARBA" id="ARBA00022982"/>
    </source>
</evidence>
<dbReference type="InterPro" id="IPR000516">
    <property type="entry name" value="Ni-dep_Hydgase_cyt-B"/>
</dbReference>
<evidence type="ECO:0000256" key="2">
    <source>
        <dbReference type="ARBA" id="ARBA00008622"/>
    </source>
</evidence>
<dbReference type="InterPro" id="IPR051542">
    <property type="entry name" value="Hydrogenase_cytochrome"/>
</dbReference>
<organism evidence="14 15">
    <name type="scientific">Thioalkalivibrio denitrificans</name>
    <dbReference type="NCBI Taxonomy" id="108003"/>
    <lineage>
        <taxon>Bacteria</taxon>
        <taxon>Pseudomonadati</taxon>
        <taxon>Pseudomonadota</taxon>
        <taxon>Gammaproteobacteria</taxon>
        <taxon>Chromatiales</taxon>
        <taxon>Ectothiorhodospiraceae</taxon>
        <taxon>Thioalkalivibrio</taxon>
    </lineage>
</organism>
<dbReference type="AlphaFoldDB" id="A0A1V3NME7"/>
<evidence type="ECO:0000256" key="4">
    <source>
        <dbReference type="ARBA" id="ARBA00022475"/>
    </source>
</evidence>
<reference evidence="14 15" key="1">
    <citation type="submission" date="2017-02" db="EMBL/GenBank/DDBJ databases">
        <title>Genomic diversity within the haloalkaliphilic genus Thioalkalivibrio.</title>
        <authorList>
            <person name="Ahn A.-C."/>
            <person name="Meier-Kolthoff J."/>
            <person name="Overmars L."/>
            <person name="Richter M."/>
            <person name="Woyke T."/>
            <person name="Sorokin D.Y."/>
            <person name="Muyzer G."/>
        </authorList>
    </citation>
    <scope>NUCLEOTIDE SEQUENCE [LARGE SCALE GENOMIC DNA]</scope>
    <source>
        <strain evidence="14 15">ALJD</strain>
    </source>
</reference>
<evidence type="ECO:0000259" key="13">
    <source>
        <dbReference type="Pfam" id="PF01292"/>
    </source>
</evidence>
<feature type="domain" description="Cytochrome b561 bacterial/Ni-hydrogenase" evidence="13">
    <location>
        <begin position="8"/>
        <end position="193"/>
    </location>
</feature>
<dbReference type="Proteomes" id="UP000189462">
    <property type="component" value="Unassembled WGS sequence"/>
</dbReference>
<comment type="caution">
    <text evidence="14">The sequence shown here is derived from an EMBL/GenBank/DDBJ whole genome shotgun (WGS) entry which is preliminary data.</text>
</comment>
<evidence type="ECO:0000256" key="3">
    <source>
        <dbReference type="ARBA" id="ARBA00022448"/>
    </source>
</evidence>
<evidence type="ECO:0000256" key="12">
    <source>
        <dbReference type="SAM" id="Phobius"/>
    </source>
</evidence>
<feature type="transmembrane region" description="Helical" evidence="12">
    <location>
        <begin position="159"/>
        <end position="178"/>
    </location>
</feature>
<dbReference type="RefSeq" id="WP_077278112.1">
    <property type="nucleotide sequence ID" value="NZ_MVBK01000030.1"/>
</dbReference>
<evidence type="ECO:0000256" key="10">
    <source>
        <dbReference type="ARBA" id="ARBA00023004"/>
    </source>
</evidence>
<name>A0A1V3NME7_9GAMM</name>
<evidence type="ECO:0000256" key="5">
    <source>
        <dbReference type="ARBA" id="ARBA00022617"/>
    </source>
</evidence>
<dbReference type="OrthoDB" id="1117555at2"/>
<dbReference type="Pfam" id="PF01292">
    <property type="entry name" value="Ni_hydr_CYTB"/>
    <property type="match status" value="1"/>
</dbReference>
<accession>A0A1V3NME7</accession>